<accession>A0A0G0L2P9</accession>
<dbReference type="InterPro" id="IPR000760">
    <property type="entry name" value="Inositol_monophosphatase-like"/>
</dbReference>
<dbReference type="GO" id="GO:0046872">
    <property type="term" value="F:metal ion binding"/>
    <property type="evidence" value="ECO:0007669"/>
    <property type="project" value="UniProtKB-KW"/>
</dbReference>
<keyword evidence="1" id="KW-0479">Metal-binding</keyword>
<dbReference type="GO" id="GO:0006020">
    <property type="term" value="P:inositol metabolic process"/>
    <property type="evidence" value="ECO:0007669"/>
    <property type="project" value="TreeGrafter"/>
</dbReference>
<protein>
    <submittedName>
        <fullName evidence="2">3.1.2 inositol monophosphatase</fullName>
    </submittedName>
</protein>
<organism evidence="2 3">
    <name type="scientific">Candidatus Woesebacteria bacterium GW2011_GWB1_38_8</name>
    <dbReference type="NCBI Taxonomy" id="1618570"/>
    <lineage>
        <taxon>Bacteria</taxon>
        <taxon>Candidatus Woeseibacteriota</taxon>
    </lineage>
</organism>
<dbReference type="EMBL" id="LBVL01000008">
    <property type="protein sequence ID" value="KKQ85282.1"/>
    <property type="molecule type" value="Genomic_DNA"/>
</dbReference>
<comment type="cofactor">
    <cofactor evidence="1">
        <name>Mg(2+)</name>
        <dbReference type="ChEBI" id="CHEBI:18420"/>
    </cofactor>
</comment>
<dbReference type="Gene3D" id="3.30.540.10">
    <property type="entry name" value="Fructose-1,6-Bisphosphatase, subunit A, domain 1"/>
    <property type="match status" value="1"/>
</dbReference>
<dbReference type="AlphaFoldDB" id="A0A0G0L2P9"/>
<dbReference type="Pfam" id="PF00459">
    <property type="entry name" value="Inositol_P"/>
    <property type="match status" value="1"/>
</dbReference>
<dbReference type="SUPFAM" id="SSF56655">
    <property type="entry name" value="Carbohydrate phosphatase"/>
    <property type="match status" value="1"/>
</dbReference>
<feature type="binding site" evidence="1">
    <location>
        <position position="216"/>
    </location>
    <ligand>
        <name>Mg(2+)</name>
        <dbReference type="ChEBI" id="CHEBI:18420"/>
        <label>1</label>
        <note>catalytic</note>
    </ligand>
</feature>
<evidence type="ECO:0000313" key="2">
    <source>
        <dbReference type="EMBL" id="KKQ85282.1"/>
    </source>
</evidence>
<dbReference type="GO" id="GO:0008934">
    <property type="term" value="F:inositol monophosphate 1-phosphatase activity"/>
    <property type="evidence" value="ECO:0007669"/>
    <property type="project" value="TreeGrafter"/>
</dbReference>
<feature type="binding site" evidence="1">
    <location>
        <position position="90"/>
    </location>
    <ligand>
        <name>Mg(2+)</name>
        <dbReference type="ChEBI" id="CHEBI:18420"/>
        <label>2</label>
    </ligand>
</feature>
<dbReference type="GO" id="GO:0007165">
    <property type="term" value="P:signal transduction"/>
    <property type="evidence" value="ECO:0007669"/>
    <property type="project" value="TreeGrafter"/>
</dbReference>
<name>A0A0G0L2P9_9BACT</name>
<feature type="binding site" evidence="1">
    <location>
        <position position="88"/>
    </location>
    <ligand>
        <name>Mg(2+)</name>
        <dbReference type="ChEBI" id="CHEBI:18420"/>
        <label>1</label>
        <note>catalytic</note>
    </ligand>
</feature>
<dbReference type="CDD" id="cd01637">
    <property type="entry name" value="IMPase_like"/>
    <property type="match status" value="1"/>
</dbReference>
<dbReference type="Gene3D" id="3.40.190.80">
    <property type="match status" value="1"/>
</dbReference>
<sequence length="269" mass="30359">MTILSKNNLDKYQDIAVKTSNEAAEYLLKRFGSHKKVHHKSDRHWGIEEDIELNKFYEDKLRQLTPEASIYSEEGERNLNSKIVWVVDPIEGTSNYRVGNPFYATQICLLVNREPVVSVIRAPTLKQNFTAVKGRGSFLNARKIKVSNIKKINEAMISIGKGTKYDDLLWYGGIMRNIMGNVRTFRHFGSCGLELSYTAAGMIDIYINKGSHHIYDFAPGSLILREAGAILTDFNGNNWNINEDTIVASNKYLSKDILNVLKNPVPGTG</sequence>
<evidence type="ECO:0000256" key="1">
    <source>
        <dbReference type="PIRSR" id="PIRSR600760-2"/>
    </source>
</evidence>
<proteinExistence type="predicted"/>
<dbReference type="Proteomes" id="UP000034081">
    <property type="component" value="Unassembled WGS sequence"/>
</dbReference>
<dbReference type="PRINTS" id="PR00377">
    <property type="entry name" value="IMPHPHTASES"/>
</dbReference>
<dbReference type="STRING" id="1618570.UT08_C0008G0038"/>
<gene>
    <name evidence="2" type="ORF">UT08_C0008G0038</name>
</gene>
<dbReference type="PANTHER" id="PTHR20854">
    <property type="entry name" value="INOSITOL MONOPHOSPHATASE"/>
    <property type="match status" value="1"/>
</dbReference>
<feature type="binding site" evidence="1">
    <location>
        <position position="73"/>
    </location>
    <ligand>
        <name>Mg(2+)</name>
        <dbReference type="ChEBI" id="CHEBI:18420"/>
        <label>1</label>
        <note>catalytic</note>
    </ligand>
</feature>
<reference evidence="2 3" key="1">
    <citation type="journal article" date="2015" name="Nature">
        <title>rRNA introns, odd ribosomes, and small enigmatic genomes across a large radiation of phyla.</title>
        <authorList>
            <person name="Brown C.T."/>
            <person name="Hug L.A."/>
            <person name="Thomas B.C."/>
            <person name="Sharon I."/>
            <person name="Castelle C.J."/>
            <person name="Singh A."/>
            <person name="Wilkins M.J."/>
            <person name="Williams K.H."/>
            <person name="Banfield J.F."/>
        </authorList>
    </citation>
    <scope>NUCLEOTIDE SEQUENCE [LARGE SCALE GENOMIC DNA]</scope>
</reference>
<evidence type="ECO:0000313" key="3">
    <source>
        <dbReference type="Proteomes" id="UP000034081"/>
    </source>
</evidence>
<keyword evidence="1" id="KW-0460">Magnesium</keyword>
<dbReference type="PANTHER" id="PTHR20854:SF4">
    <property type="entry name" value="INOSITOL-1-MONOPHOSPHATASE-RELATED"/>
    <property type="match status" value="1"/>
</dbReference>
<comment type="caution">
    <text evidence="2">The sequence shown here is derived from an EMBL/GenBank/DDBJ whole genome shotgun (WGS) entry which is preliminary data.</text>
</comment>